<reference evidence="9" key="1">
    <citation type="submission" date="2016-10" db="EMBL/GenBank/DDBJ databases">
        <authorList>
            <person name="Varghese N."/>
            <person name="Submissions S."/>
        </authorList>
    </citation>
    <scope>NUCLEOTIDE SEQUENCE [LARGE SCALE GENOMIC DNA]</scope>
    <source>
        <strain evidence="9">BL36</strain>
    </source>
</reference>
<evidence type="ECO:0000256" key="5">
    <source>
        <dbReference type="ARBA" id="ARBA00022989"/>
    </source>
</evidence>
<proteinExistence type="inferred from homology"/>
<organism evidence="8 9">
    <name type="scientific">Methylobacterium pseudosasicola</name>
    <dbReference type="NCBI Taxonomy" id="582667"/>
    <lineage>
        <taxon>Bacteria</taxon>
        <taxon>Pseudomonadati</taxon>
        <taxon>Pseudomonadota</taxon>
        <taxon>Alphaproteobacteria</taxon>
        <taxon>Hyphomicrobiales</taxon>
        <taxon>Methylobacteriaceae</taxon>
        <taxon>Methylobacterium</taxon>
    </lineage>
</organism>
<evidence type="ECO:0000256" key="7">
    <source>
        <dbReference type="SAM" id="Phobius"/>
    </source>
</evidence>
<comment type="subcellular location">
    <subcellularLocation>
        <location evidence="1">Cell membrane</location>
        <topology evidence="1">Multi-pass membrane protein</topology>
    </subcellularLocation>
</comment>
<evidence type="ECO:0000256" key="6">
    <source>
        <dbReference type="ARBA" id="ARBA00023136"/>
    </source>
</evidence>
<keyword evidence="3" id="KW-1003">Cell membrane</keyword>
<evidence type="ECO:0000313" key="9">
    <source>
        <dbReference type="Proteomes" id="UP000199048"/>
    </source>
</evidence>
<feature type="transmembrane region" description="Helical" evidence="7">
    <location>
        <begin position="83"/>
        <end position="102"/>
    </location>
</feature>
<sequence>MCEQPWPTAVRSYGIACHALGFVMGILWTIIIGFLAGIIAKFLMPGPNEPSGFILTTILGIVGAFVATFIGQAVGWYGPNQGAGFIGAIVGAVVVLFIYGMIAGRRSTTI</sequence>
<dbReference type="PANTHER" id="PTHR33884">
    <property type="entry name" value="UPF0410 PROTEIN YMGE"/>
    <property type="match status" value="1"/>
</dbReference>
<dbReference type="PANTHER" id="PTHR33884:SF7">
    <property type="entry name" value="BSL8023 PROTEIN"/>
    <property type="match status" value="1"/>
</dbReference>
<comment type="similarity">
    <text evidence="2">Belongs to the UPF0410 family.</text>
</comment>
<evidence type="ECO:0000256" key="4">
    <source>
        <dbReference type="ARBA" id="ARBA00022692"/>
    </source>
</evidence>
<name>A0A1I4LID1_9HYPH</name>
<feature type="transmembrane region" description="Helical" evidence="7">
    <location>
        <begin position="52"/>
        <end position="77"/>
    </location>
</feature>
<evidence type="ECO:0000256" key="3">
    <source>
        <dbReference type="ARBA" id="ARBA00022475"/>
    </source>
</evidence>
<gene>
    <name evidence="8" type="ORF">SAMN05192568_1013138</name>
</gene>
<dbReference type="EMBL" id="FOTK01000013">
    <property type="protein sequence ID" value="SFL90596.1"/>
    <property type="molecule type" value="Genomic_DNA"/>
</dbReference>
<dbReference type="Pfam" id="PF04226">
    <property type="entry name" value="Transgly_assoc"/>
    <property type="match status" value="1"/>
</dbReference>
<dbReference type="STRING" id="582667.SAMN05192568_1013138"/>
<dbReference type="AlphaFoldDB" id="A0A1I4LID1"/>
<feature type="transmembrane region" description="Helical" evidence="7">
    <location>
        <begin position="13"/>
        <end position="40"/>
    </location>
</feature>
<evidence type="ECO:0000256" key="1">
    <source>
        <dbReference type="ARBA" id="ARBA00004651"/>
    </source>
</evidence>
<evidence type="ECO:0000256" key="2">
    <source>
        <dbReference type="ARBA" id="ARBA00011006"/>
    </source>
</evidence>
<accession>A0A1I4LID1</accession>
<keyword evidence="4 7" id="KW-0812">Transmembrane</keyword>
<keyword evidence="5 7" id="KW-1133">Transmembrane helix</keyword>
<protein>
    <submittedName>
        <fullName evidence="8">Uncharacterized membrane protein YeaQ/YmgE, transglycosylase-associated protein family</fullName>
    </submittedName>
</protein>
<dbReference type="GO" id="GO:0005886">
    <property type="term" value="C:plasma membrane"/>
    <property type="evidence" value="ECO:0007669"/>
    <property type="project" value="UniProtKB-SubCell"/>
</dbReference>
<dbReference type="InterPro" id="IPR007341">
    <property type="entry name" value="Transgly_assoc"/>
</dbReference>
<evidence type="ECO:0000313" key="8">
    <source>
        <dbReference type="EMBL" id="SFL90596.1"/>
    </source>
</evidence>
<keyword evidence="6 7" id="KW-0472">Membrane</keyword>
<keyword evidence="9" id="KW-1185">Reference proteome</keyword>
<dbReference type="Proteomes" id="UP000199048">
    <property type="component" value="Unassembled WGS sequence"/>
</dbReference>